<evidence type="ECO:0000313" key="1">
    <source>
        <dbReference type="EMBL" id="MCR1233654.1"/>
    </source>
</evidence>
<evidence type="ECO:0008006" key="3">
    <source>
        <dbReference type="Google" id="ProtNLM"/>
    </source>
</evidence>
<name>A0AAW5LXW3_STRSU</name>
<reference evidence="1" key="1">
    <citation type="submission" date="2022-07" db="EMBL/GenBank/DDBJ databases">
        <authorList>
            <person name="Peng Z."/>
        </authorList>
    </citation>
    <scope>NUCLEOTIDE SEQUENCE</scope>
    <source>
        <strain evidence="1">2022WUSS069</strain>
    </source>
</reference>
<dbReference type="RefSeq" id="WP_024396749.1">
    <property type="nucleotide sequence ID" value="NZ_CP039462.1"/>
</dbReference>
<sequence length="81" mass="9361">MIFKEKANDIISKLKVSSKQNHVMLLNLVVSEVSLLVKSLETKEEFSPSFPKVIVDSWDFDDDLGSELLELYQLYKRIISK</sequence>
<dbReference type="Proteomes" id="UP001206089">
    <property type="component" value="Unassembled WGS sequence"/>
</dbReference>
<organism evidence="1 2">
    <name type="scientific">Streptococcus suis</name>
    <dbReference type="NCBI Taxonomy" id="1307"/>
    <lineage>
        <taxon>Bacteria</taxon>
        <taxon>Bacillati</taxon>
        <taxon>Bacillota</taxon>
        <taxon>Bacilli</taxon>
        <taxon>Lactobacillales</taxon>
        <taxon>Streptococcaceae</taxon>
        <taxon>Streptococcus</taxon>
    </lineage>
</organism>
<gene>
    <name evidence="1" type="ORF">NQD44_11215</name>
</gene>
<evidence type="ECO:0000313" key="2">
    <source>
        <dbReference type="Proteomes" id="UP001206089"/>
    </source>
</evidence>
<protein>
    <recommendedName>
        <fullName evidence="3">Phage protein</fullName>
    </recommendedName>
</protein>
<proteinExistence type="predicted"/>
<dbReference type="EMBL" id="JANJPK010000052">
    <property type="protein sequence ID" value="MCR1233654.1"/>
    <property type="molecule type" value="Genomic_DNA"/>
</dbReference>
<accession>A0AAW5LXW3</accession>
<comment type="caution">
    <text evidence="1">The sequence shown here is derived from an EMBL/GenBank/DDBJ whole genome shotgun (WGS) entry which is preliminary data.</text>
</comment>
<dbReference type="AlphaFoldDB" id="A0AAW5LXW3"/>